<reference evidence="7" key="1">
    <citation type="journal article" date="2014" name="Genome Biol. Evol.">
        <title>Pangenome evidence for extensive interdomain horizontal transfer affecting lineage core and shell genes in uncultured planktonic thaumarchaeota and euryarchaeota.</title>
        <authorList>
            <person name="Deschamps P."/>
            <person name="Zivanovic Y."/>
            <person name="Moreira D."/>
            <person name="Rodriguez-Valera F."/>
            <person name="Lopez-Garcia P."/>
        </authorList>
    </citation>
    <scope>NUCLEOTIDE SEQUENCE</scope>
</reference>
<keyword evidence="1" id="KW-0690">Ribosome biogenesis</keyword>
<dbReference type="SUPFAM" id="SSF52540">
    <property type="entry name" value="P-loop containing nucleoside triphosphate hydrolases"/>
    <property type="match status" value="1"/>
</dbReference>
<name>A0A075G8Y7_9EURY</name>
<evidence type="ECO:0000256" key="1">
    <source>
        <dbReference type="ARBA" id="ARBA00022517"/>
    </source>
</evidence>
<dbReference type="EMBL" id="KF900591">
    <property type="protein sequence ID" value="AIF00441.1"/>
    <property type="molecule type" value="Genomic_DNA"/>
</dbReference>
<dbReference type="PANTHER" id="PTHR12595">
    <property type="entry name" value="POS9-ACTIVATING FACTOR FAP7-RELATED"/>
    <property type="match status" value="1"/>
</dbReference>
<dbReference type="Gene3D" id="3.40.50.300">
    <property type="entry name" value="P-loop containing nucleotide triphosphate hydrolases"/>
    <property type="match status" value="1"/>
</dbReference>
<proteinExistence type="predicted"/>
<organism evidence="7">
    <name type="scientific">uncultured marine group II/III euryarchaeote KM3_133_A04</name>
    <dbReference type="NCBI Taxonomy" id="1457863"/>
    <lineage>
        <taxon>Archaea</taxon>
        <taxon>Methanobacteriati</taxon>
        <taxon>Methanobacteriota</taxon>
        <taxon>environmental samples</taxon>
    </lineage>
</organism>
<evidence type="ECO:0000256" key="3">
    <source>
        <dbReference type="ARBA" id="ARBA00022679"/>
    </source>
</evidence>
<accession>A0A075G8Y7</accession>
<keyword evidence="5 7" id="KW-0418">Kinase</keyword>
<evidence type="ECO:0000313" key="7">
    <source>
        <dbReference type="EMBL" id="AIF00441.1"/>
    </source>
</evidence>
<dbReference type="GO" id="GO:0004017">
    <property type="term" value="F:AMP kinase activity"/>
    <property type="evidence" value="ECO:0007669"/>
    <property type="project" value="InterPro"/>
</dbReference>
<evidence type="ECO:0000256" key="5">
    <source>
        <dbReference type="ARBA" id="ARBA00022777"/>
    </source>
</evidence>
<protein>
    <submittedName>
        <fullName evidence="7">Putative nucleotide kinase</fullName>
    </submittedName>
</protein>
<dbReference type="Pfam" id="PF13238">
    <property type="entry name" value="AAA_18"/>
    <property type="match status" value="1"/>
</dbReference>
<keyword evidence="3" id="KW-0808">Transferase</keyword>
<dbReference type="GO" id="GO:0005524">
    <property type="term" value="F:ATP binding"/>
    <property type="evidence" value="ECO:0007669"/>
    <property type="project" value="UniProtKB-KW"/>
</dbReference>
<keyword evidence="6" id="KW-0067">ATP-binding</keyword>
<dbReference type="GO" id="GO:0016887">
    <property type="term" value="F:ATP hydrolysis activity"/>
    <property type="evidence" value="ECO:0007669"/>
    <property type="project" value="InterPro"/>
</dbReference>
<evidence type="ECO:0000256" key="4">
    <source>
        <dbReference type="ARBA" id="ARBA00022741"/>
    </source>
</evidence>
<dbReference type="PANTHER" id="PTHR12595:SF0">
    <property type="entry name" value="ADENYLATE KINASE ISOENZYME 6"/>
    <property type="match status" value="1"/>
</dbReference>
<dbReference type="InterPro" id="IPR027417">
    <property type="entry name" value="P-loop_NTPase"/>
</dbReference>
<keyword evidence="4" id="KW-0547">Nucleotide-binding</keyword>
<dbReference type="InterPro" id="IPR020618">
    <property type="entry name" value="Adenyl_kinase_AK6"/>
</dbReference>
<evidence type="ECO:0000256" key="6">
    <source>
        <dbReference type="ARBA" id="ARBA00022840"/>
    </source>
</evidence>
<keyword evidence="2" id="KW-0698">rRNA processing</keyword>
<dbReference type="GO" id="GO:0006364">
    <property type="term" value="P:rRNA processing"/>
    <property type="evidence" value="ECO:0007669"/>
    <property type="project" value="UniProtKB-KW"/>
</dbReference>
<evidence type="ECO:0000256" key="2">
    <source>
        <dbReference type="ARBA" id="ARBA00022552"/>
    </source>
</evidence>
<dbReference type="AlphaFoldDB" id="A0A075G8Y7"/>
<sequence>MSPLALTGTPGTGKTTLARLLDHPRLELSDYYETSSDGRDDGGEWLVDLEQMAVAVARDTSPEAVIEGHLSHRLGLCETVVVLRCHPDELRERLDARGYVEAKLRENLEAEALGIITAEALETGIKVHELDTTGQLPATSATALTAILAGAKDYLPGRIDFSEAILGWY</sequence>